<dbReference type="SUPFAM" id="SSF52540">
    <property type="entry name" value="P-loop containing nucleoside triphosphate hydrolases"/>
    <property type="match status" value="1"/>
</dbReference>
<evidence type="ECO:0000256" key="8">
    <source>
        <dbReference type="SAM" id="MobiDB-lite"/>
    </source>
</evidence>
<comment type="caution">
    <text evidence="10">The sequence shown here is derived from an EMBL/GenBank/DDBJ whole genome shotgun (WGS) entry which is preliminary data.</text>
</comment>
<evidence type="ECO:0000256" key="3">
    <source>
        <dbReference type="ARBA" id="ARBA00023015"/>
    </source>
</evidence>
<feature type="compositionally biased region" description="Low complexity" evidence="8">
    <location>
        <begin position="267"/>
        <end position="276"/>
    </location>
</feature>
<keyword evidence="3" id="KW-0805">Transcription regulation</keyword>
<keyword evidence="4 7" id="KW-0238">DNA-binding</keyword>
<dbReference type="PROSITE" id="PS50005">
    <property type="entry name" value="TPR"/>
    <property type="match status" value="1"/>
</dbReference>
<dbReference type="SMART" id="SM00028">
    <property type="entry name" value="TPR"/>
    <property type="match status" value="4"/>
</dbReference>
<evidence type="ECO:0000313" key="11">
    <source>
        <dbReference type="Proteomes" id="UP001520654"/>
    </source>
</evidence>
<dbReference type="PANTHER" id="PTHR35807:SF1">
    <property type="entry name" value="TRANSCRIPTIONAL REGULATOR REDD"/>
    <property type="match status" value="1"/>
</dbReference>
<dbReference type="Gene3D" id="1.25.40.10">
    <property type="entry name" value="Tetratricopeptide repeat domain"/>
    <property type="match status" value="2"/>
</dbReference>
<dbReference type="Pfam" id="PF00486">
    <property type="entry name" value="Trans_reg_C"/>
    <property type="match status" value="1"/>
</dbReference>
<keyword evidence="5" id="KW-0804">Transcription</keyword>
<feature type="domain" description="OmpR/PhoB-type" evidence="9">
    <location>
        <begin position="1"/>
        <end position="93"/>
    </location>
</feature>
<gene>
    <name evidence="10" type="ORF">K7B10_03465</name>
</gene>
<feature type="repeat" description="TPR" evidence="6">
    <location>
        <begin position="875"/>
        <end position="908"/>
    </location>
</feature>
<dbReference type="InterPro" id="IPR051677">
    <property type="entry name" value="AfsR-DnrI-RedD_regulator"/>
</dbReference>
<feature type="DNA-binding region" description="OmpR/PhoB-type" evidence="7">
    <location>
        <begin position="1"/>
        <end position="93"/>
    </location>
</feature>
<dbReference type="SUPFAM" id="SSF48452">
    <property type="entry name" value="TPR-like"/>
    <property type="match status" value="2"/>
</dbReference>
<dbReference type="SUPFAM" id="SSF46894">
    <property type="entry name" value="C-terminal effector domain of the bipartite response regulators"/>
    <property type="match status" value="1"/>
</dbReference>
<dbReference type="Gene3D" id="1.10.10.10">
    <property type="entry name" value="Winged helix-like DNA-binding domain superfamily/Winged helix DNA-binding domain"/>
    <property type="match status" value="1"/>
</dbReference>
<comment type="similarity">
    <text evidence="1">Belongs to the AfsR/DnrI/RedD regulatory family.</text>
</comment>
<dbReference type="CDD" id="cd15831">
    <property type="entry name" value="BTAD"/>
    <property type="match status" value="1"/>
</dbReference>
<organism evidence="10 11">
    <name type="scientific">Streptomyces flavotricini</name>
    <dbReference type="NCBI Taxonomy" id="66888"/>
    <lineage>
        <taxon>Bacteria</taxon>
        <taxon>Bacillati</taxon>
        <taxon>Actinomycetota</taxon>
        <taxon>Actinomycetes</taxon>
        <taxon>Kitasatosporales</taxon>
        <taxon>Streptomycetaceae</taxon>
        <taxon>Streptomyces</taxon>
    </lineage>
</organism>
<dbReference type="Gene3D" id="3.40.50.300">
    <property type="entry name" value="P-loop containing nucleotide triphosphate hydrolases"/>
    <property type="match status" value="1"/>
</dbReference>
<dbReference type="PRINTS" id="PR00364">
    <property type="entry name" value="DISEASERSIST"/>
</dbReference>
<evidence type="ECO:0000256" key="2">
    <source>
        <dbReference type="ARBA" id="ARBA00023012"/>
    </source>
</evidence>
<reference evidence="10 11" key="1">
    <citation type="submission" date="2021-08" db="EMBL/GenBank/DDBJ databases">
        <title>Genomic Architecture of Streptomyces flavotricini NGL1 and Streptomyces erythrochromogenes HMS4 With Differential Plant Beneficial attributes and laccase production capabilities.</title>
        <authorList>
            <person name="Salwan R."/>
            <person name="Kaur R."/>
            <person name="Sharma V."/>
        </authorList>
    </citation>
    <scope>NUCLEOTIDE SEQUENCE [LARGE SCALE GENOMIC DNA]</scope>
    <source>
        <strain evidence="10 11">NGL1</strain>
    </source>
</reference>
<name>A0ABS8DYB7_9ACTN</name>
<evidence type="ECO:0000259" key="9">
    <source>
        <dbReference type="PROSITE" id="PS51755"/>
    </source>
</evidence>
<dbReference type="RefSeq" id="WP_229334479.1">
    <property type="nucleotide sequence ID" value="NZ_JAINUL010000001.1"/>
</dbReference>
<proteinExistence type="inferred from homology"/>
<dbReference type="InterPro" id="IPR016032">
    <property type="entry name" value="Sig_transdc_resp-reg_C-effctor"/>
</dbReference>
<accession>A0ABS8DYB7</accession>
<feature type="region of interest" description="Disordered" evidence="8">
    <location>
        <begin position="250"/>
        <end position="289"/>
    </location>
</feature>
<dbReference type="SMART" id="SM00862">
    <property type="entry name" value="Trans_reg_C"/>
    <property type="match status" value="1"/>
</dbReference>
<dbReference type="Proteomes" id="UP001520654">
    <property type="component" value="Unassembled WGS sequence"/>
</dbReference>
<evidence type="ECO:0000256" key="5">
    <source>
        <dbReference type="ARBA" id="ARBA00023163"/>
    </source>
</evidence>
<keyword evidence="2" id="KW-0902">Two-component regulatory system</keyword>
<evidence type="ECO:0000313" key="10">
    <source>
        <dbReference type="EMBL" id="MCC0093860.1"/>
    </source>
</evidence>
<dbReference type="PROSITE" id="PS51755">
    <property type="entry name" value="OMPR_PHOB"/>
    <property type="match status" value="1"/>
</dbReference>
<dbReference type="EMBL" id="JAINUL010000001">
    <property type="protein sequence ID" value="MCC0093860.1"/>
    <property type="molecule type" value="Genomic_DNA"/>
</dbReference>
<keyword evidence="11" id="KW-1185">Reference proteome</keyword>
<dbReference type="SMART" id="SM01043">
    <property type="entry name" value="BTAD"/>
    <property type="match status" value="1"/>
</dbReference>
<dbReference type="Pfam" id="PF03704">
    <property type="entry name" value="BTAD"/>
    <property type="match status" value="1"/>
</dbReference>
<evidence type="ECO:0000256" key="6">
    <source>
        <dbReference type="PROSITE-ProRule" id="PRU00339"/>
    </source>
</evidence>
<dbReference type="InterPro" id="IPR005158">
    <property type="entry name" value="BTAD"/>
</dbReference>
<sequence>MNIGLLGPLELTQDGVPRPLGGPRQQIVLAVLALHANQVAPQELLVDAIWGESPPETARTQVQSAVSALRKACARAGRPDAIETTAAGYRLHIAQEELDAHRFAALLARARSYAAAGDRAGAARHLREALALWRGPALLGLDSDPVRRGATLLDEQRLTALEELARLDLALGRHAEMTGELFALAAAEPLREGLHASLMLALYRSGRQAEALEVYRRLRSVFDAELGIEPGRALQDLEAAVLNRDPSLDAAGAAPVGPSGGPPAAQPAPASAAGPVRPEQLPSDLPDFTGRGEYLAELTEFLAGPDGVSGRTGEPVRIAGICGKDGIGKSSLAVHAAHRLRERFPDGRLYAAMEGLGDSGDDALSGVLAGFLRALGVPAHAVPEGRGERQALYRSLLAGRRVLIVLDDVADESAVRELLPGDACSAVVVTGRYPLTGLPGIRQVRLDVLDEAHSVELLTRIAGAERIAGQLPAALELAEFCGGLPLALRVVGARLACRPHWTLDRLVRRFRDEAGRLDEFSYCGMELRSHITLAYRALDPEPARLLRLLTLLDTAEFPGWTAAALLGTDPAAAEDVVEELVHSQLLDLVPGGGGEGDGIGTGTGSCTTARYRFHGLIRVFAREQLLATESARESAEAVRRVLDTWLSLAAQAHRREHGGDFLVLHGEARSPLYELPAAAADEILAAPGPWWEREHDALVAAVRRAAGRGLHESAWDLTLTCAGHFETRAHTEDWRECAELALAACEVAGDARGAAAARTTLAALHLFRHRAAQAAPLLASAAEAFRVRGDRHGAALVRWLRARADAVRGDHAAAAEGHAAAAVLLREAGDRAGEALALAGEAAARLEQDRPGEARELLTRALGLSRETGSLRAEAQTVRGLGALYLHTGEGELAAQAFNWALRMDRAARDRTGEAHTLLGLGLVHGRAGRGEAAEGALLQAQALARRTGDRAAEGRIALALGRAALEGGAADAAVAHLAAAREVFGGLEGGRVWQGRAASALFDAYAAAGDPAAALAEASAAEALLAADPAPAAARLRSELAGKQLLVRGSAG</sequence>
<keyword evidence="6" id="KW-0802">TPR repeat</keyword>
<dbReference type="InterPro" id="IPR001867">
    <property type="entry name" value="OmpR/PhoB-type_DNA-bd"/>
</dbReference>
<dbReference type="InterPro" id="IPR027417">
    <property type="entry name" value="P-loop_NTPase"/>
</dbReference>
<evidence type="ECO:0000256" key="7">
    <source>
        <dbReference type="PROSITE-ProRule" id="PRU01091"/>
    </source>
</evidence>
<dbReference type="InterPro" id="IPR019734">
    <property type="entry name" value="TPR_rpt"/>
</dbReference>
<protein>
    <submittedName>
        <fullName evidence="10">Winged helix-turn-helix domain-containing protein</fullName>
    </submittedName>
</protein>
<dbReference type="PANTHER" id="PTHR35807">
    <property type="entry name" value="TRANSCRIPTIONAL REGULATOR REDD-RELATED"/>
    <property type="match status" value="1"/>
</dbReference>
<evidence type="ECO:0000256" key="1">
    <source>
        <dbReference type="ARBA" id="ARBA00005820"/>
    </source>
</evidence>
<dbReference type="InterPro" id="IPR011990">
    <property type="entry name" value="TPR-like_helical_dom_sf"/>
</dbReference>
<dbReference type="InterPro" id="IPR036388">
    <property type="entry name" value="WH-like_DNA-bd_sf"/>
</dbReference>
<evidence type="ECO:0000256" key="4">
    <source>
        <dbReference type="ARBA" id="ARBA00023125"/>
    </source>
</evidence>